<organism evidence="6 7">
    <name type="scientific">Natronospira elongata</name>
    <dbReference type="NCBI Taxonomy" id="3110268"/>
    <lineage>
        <taxon>Bacteria</taxon>
        <taxon>Pseudomonadati</taxon>
        <taxon>Pseudomonadota</taxon>
        <taxon>Gammaproteobacteria</taxon>
        <taxon>Natronospirales</taxon>
        <taxon>Natronospiraceae</taxon>
        <taxon>Natronospira</taxon>
    </lineage>
</organism>
<proteinExistence type="inferred from homology"/>
<dbReference type="EC" id="2.1.1.177" evidence="5"/>
<accession>A0AAP6JER6</accession>
<comment type="catalytic activity">
    <reaction evidence="5">
        <text>pseudouridine(1915) in 23S rRNA + S-adenosyl-L-methionine = N(3)-methylpseudouridine(1915) in 23S rRNA + S-adenosyl-L-homocysteine + H(+)</text>
        <dbReference type="Rhea" id="RHEA:42752"/>
        <dbReference type="Rhea" id="RHEA-COMP:10221"/>
        <dbReference type="Rhea" id="RHEA-COMP:10222"/>
        <dbReference type="ChEBI" id="CHEBI:15378"/>
        <dbReference type="ChEBI" id="CHEBI:57856"/>
        <dbReference type="ChEBI" id="CHEBI:59789"/>
        <dbReference type="ChEBI" id="CHEBI:65314"/>
        <dbReference type="ChEBI" id="CHEBI:74486"/>
        <dbReference type="EC" id="2.1.1.177"/>
    </reaction>
</comment>
<comment type="subcellular location">
    <subcellularLocation>
        <location evidence="5">Cytoplasm</location>
    </subcellularLocation>
</comment>
<comment type="subunit">
    <text evidence="5">Homodimer.</text>
</comment>
<dbReference type="PANTHER" id="PTHR33603:SF1">
    <property type="entry name" value="RIBOSOMAL RNA LARGE SUBUNIT METHYLTRANSFERASE H"/>
    <property type="match status" value="1"/>
</dbReference>
<evidence type="ECO:0000256" key="1">
    <source>
        <dbReference type="ARBA" id="ARBA00022603"/>
    </source>
</evidence>
<feature type="binding site" evidence="5">
    <location>
        <begin position="122"/>
        <end position="127"/>
    </location>
    <ligand>
        <name>S-adenosyl-L-methionine</name>
        <dbReference type="ChEBI" id="CHEBI:59789"/>
    </ligand>
</feature>
<gene>
    <name evidence="5 6" type="primary">rlmH</name>
    <name evidence="6" type="ORF">VCB98_07505</name>
</gene>
<dbReference type="PIRSF" id="PIRSF004505">
    <property type="entry name" value="MT_bac"/>
    <property type="match status" value="1"/>
</dbReference>
<evidence type="ECO:0000256" key="5">
    <source>
        <dbReference type="HAMAP-Rule" id="MF_00658"/>
    </source>
</evidence>
<dbReference type="Gene3D" id="3.40.1280.10">
    <property type="match status" value="1"/>
</dbReference>
<dbReference type="InterPro" id="IPR003742">
    <property type="entry name" value="RlmH-like"/>
</dbReference>
<evidence type="ECO:0000313" key="7">
    <source>
        <dbReference type="Proteomes" id="UP001302316"/>
    </source>
</evidence>
<keyword evidence="5" id="KW-0698">rRNA processing</keyword>
<comment type="caution">
    <text evidence="6">The sequence shown here is derived from an EMBL/GenBank/DDBJ whole genome shotgun (WGS) entry which is preliminary data.</text>
</comment>
<sequence length="155" mass="17445">MRIRLLAVGQRQPAWINDGFREYARRLPHECRLQLKEITPGRRGSGRTADGARAEEAERILKTVGDDRLVALDERGKSVDTLKLSGWLGDWLMDGRDLSLVIGGADGLDASVLERADRRWSLSPLTLPHGLVRVIVAEQLYRAWSVRSGHPYHRA</sequence>
<dbReference type="AlphaFoldDB" id="A0AAP6JER6"/>
<dbReference type="NCBIfam" id="TIGR00246">
    <property type="entry name" value="tRNA_RlmH_YbeA"/>
    <property type="match status" value="1"/>
</dbReference>
<evidence type="ECO:0000256" key="4">
    <source>
        <dbReference type="ARBA" id="ARBA00038303"/>
    </source>
</evidence>
<dbReference type="RefSeq" id="WP_346051327.1">
    <property type="nucleotide sequence ID" value="NZ_JAYGII010000013.1"/>
</dbReference>
<dbReference type="Pfam" id="PF02590">
    <property type="entry name" value="SPOUT_MTase"/>
    <property type="match status" value="1"/>
</dbReference>
<evidence type="ECO:0000256" key="3">
    <source>
        <dbReference type="ARBA" id="ARBA00022691"/>
    </source>
</evidence>
<dbReference type="EMBL" id="JAYGII010000013">
    <property type="protein sequence ID" value="MEA5445660.1"/>
    <property type="molecule type" value="Genomic_DNA"/>
</dbReference>
<dbReference type="PANTHER" id="PTHR33603">
    <property type="entry name" value="METHYLTRANSFERASE"/>
    <property type="match status" value="1"/>
</dbReference>
<comment type="similarity">
    <text evidence="4 5">Belongs to the RNA methyltransferase RlmH family.</text>
</comment>
<dbReference type="InterPro" id="IPR029028">
    <property type="entry name" value="Alpha/beta_knot_MTases"/>
</dbReference>
<dbReference type="GO" id="GO:0005737">
    <property type="term" value="C:cytoplasm"/>
    <property type="evidence" value="ECO:0007669"/>
    <property type="project" value="UniProtKB-SubCell"/>
</dbReference>
<reference evidence="6 7" key="1">
    <citation type="submission" date="2023-12" db="EMBL/GenBank/DDBJ databases">
        <title>Whole-genome sequencing of halo(alkali)philic microorganisms from hypersaline lakes.</title>
        <authorList>
            <person name="Sorokin D.Y."/>
            <person name="Merkel A.Y."/>
            <person name="Messina E."/>
            <person name="Yakimov M."/>
        </authorList>
    </citation>
    <scope>NUCLEOTIDE SEQUENCE [LARGE SCALE GENOMIC DNA]</scope>
    <source>
        <strain evidence="6 7">AB-CW1</strain>
    </source>
</reference>
<evidence type="ECO:0000313" key="6">
    <source>
        <dbReference type="EMBL" id="MEA5445660.1"/>
    </source>
</evidence>
<dbReference type="InterPro" id="IPR029026">
    <property type="entry name" value="tRNA_m1G_MTases_N"/>
</dbReference>
<evidence type="ECO:0000256" key="2">
    <source>
        <dbReference type="ARBA" id="ARBA00022679"/>
    </source>
</evidence>
<keyword evidence="2 5" id="KW-0808">Transferase</keyword>
<keyword evidence="1 5" id="KW-0489">Methyltransferase</keyword>
<feature type="binding site" evidence="5">
    <location>
        <position position="72"/>
    </location>
    <ligand>
        <name>S-adenosyl-L-methionine</name>
        <dbReference type="ChEBI" id="CHEBI:59789"/>
    </ligand>
</feature>
<keyword evidence="7" id="KW-1185">Reference proteome</keyword>
<keyword evidence="3 5" id="KW-0949">S-adenosyl-L-methionine</keyword>
<dbReference type="GO" id="GO:0070038">
    <property type="term" value="F:rRNA (pseudouridine-N3-)-methyltransferase activity"/>
    <property type="evidence" value="ECO:0007669"/>
    <property type="project" value="UniProtKB-UniRule"/>
</dbReference>
<protein>
    <recommendedName>
        <fullName evidence="5">Ribosomal RNA large subunit methyltransferase H</fullName>
        <ecNumber evidence="5">2.1.1.177</ecNumber>
    </recommendedName>
    <alternativeName>
        <fullName evidence="5">23S rRNA (pseudouridine1915-N3)-methyltransferase</fullName>
    </alternativeName>
    <alternativeName>
        <fullName evidence="5">23S rRNA m3Psi1915 methyltransferase</fullName>
    </alternativeName>
    <alternativeName>
        <fullName evidence="5">rRNA (pseudouridine-N3-)-methyltransferase RlmH</fullName>
    </alternativeName>
</protein>
<comment type="function">
    <text evidence="5">Specifically methylates the pseudouridine at position 1915 (m3Psi1915) in 23S rRNA.</text>
</comment>
<name>A0AAP6JER6_9GAMM</name>
<dbReference type="NCBIfam" id="NF000986">
    <property type="entry name" value="PRK00103.1-4"/>
    <property type="match status" value="1"/>
</dbReference>
<dbReference type="HAMAP" id="MF_00658">
    <property type="entry name" value="23SrRNA_methyltr_H"/>
    <property type="match status" value="1"/>
</dbReference>
<dbReference type="CDD" id="cd18081">
    <property type="entry name" value="RlmH-like"/>
    <property type="match status" value="1"/>
</dbReference>
<dbReference type="Proteomes" id="UP001302316">
    <property type="component" value="Unassembled WGS sequence"/>
</dbReference>
<feature type="binding site" evidence="5">
    <location>
        <position position="103"/>
    </location>
    <ligand>
        <name>S-adenosyl-L-methionine</name>
        <dbReference type="ChEBI" id="CHEBI:59789"/>
    </ligand>
</feature>
<dbReference type="SUPFAM" id="SSF75217">
    <property type="entry name" value="alpha/beta knot"/>
    <property type="match status" value="1"/>
</dbReference>
<keyword evidence="5" id="KW-0963">Cytoplasm</keyword>